<dbReference type="Pfam" id="PF07690">
    <property type="entry name" value="MFS_1"/>
    <property type="match status" value="2"/>
</dbReference>
<evidence type="ECO:0000256" key="6">
    <source>
        <dbReference type="ARBA" id="ARBA00023136"/>
    </source>
</evidence>
<feature type="domain" description="Major facilitator superfamily (MFS) profile" evidence="9">
    <location>
        <begin position="230"/>
        <end position="414"/>
    </location>
</feature>
<evidence type="ECO:0000313" key="10">
    <source>
        <dbReference type="EMBL" id="SPF47224.1"/>
    </source>
</evidence>
<dbReference type="PANTHER" id="PTHR23514:SF3">
    <property type="entry name" value="BYPASS OF STOP CODON PROTEIN 6"/>
    <property type="match status" value="1"/>
</dbReference>
<feature type="transmembrane region" description="Helical" evidence="8">
    <location>
        <begin position="38"/>
        <end position="61"/>
    </location>
</feature>
<keyword evidence="4 8" id="KW-0812">Transmembrane</keyword>
<evidence type="ECO:0000256" key="8">
    <source>
        <dbReference type="SAM" id="Phobius"/>
    </source>
</evidence>
<dbReference type="InterPro" id="IPR036259">
    <property type="entry name" value="MFS_trans_sf"/>
</dbReference>
<evidence type="ECO:0000256" key="7">
    <source>
        <dbReference type="SAM" id="MobiDB-lite"/>
    </source>
</evidence>
<dbReference type="GO" id="GO:0022857">
    <property type="term" value="F:transmembrane transporter activity"/>
    <property type="evidence" value="ECO:0007669"/>
    <property type="project" value="InterPro"/>
</dbReference>
<dbReference type="GO" id="GO:0016020">
    <property type="term" value="C:membrane"/>
    <property type="evidence" value="ECO:0007669"/>
    <property type="project" value="TreeGrafter"/>
</dbReference>
<evidence type="ECO:0000256" key="3">
    <source>
        <dbReference type="ARBA" id="ARBA00022448"/>
    </source>
</evidence>
<keyword evidence="5 8" id="KW-1133">Transmembrane helix</keyword>
<dbReference type="InterPro" id="IPR011701">
    <property type="entry name" value="MFS"/>
</dbReference>
<feature type="compositionally biased region" description="Basic and acidic residues" evidence="7">
    <location>
        <begin position="7"/>
        <end position="16"/>
    </location>
</feature>
<feature type="transmembrane region" description="Helical" evidence="8">
    <location>
        <begin position="384"/>
        <end position="402"/>
    </location>
</feature>
<feature type="transmembrane region" description="Helical" evidence="8">
    <location>
        <begin position="73"/>
        <end position="92"/>
    </location>
</feature>
<evidence type="ECO:0000256" key="4">
    <source>
        <dbReference type="ARBA" id="ARBA00022692"/>
    </source>
</evidence>
<feature type="transmembrane region" description="Helical" evidence="8">
    <location>
        <begin position="295"/>
        <end position="314"/>
    </location>
</feature>
<reference evidence="11" key="1">
    <citation type="submission" date="2018-02" db="EMBL/GenBank/DDBJ databases">
        <authorList>
            <person name="Hausmann B."/>
        </authorList>
    </citation>
    <scope>NUCLEOTIDE SEQUENCE [LARGE SCALE GENOMIC DNA]</scope>
    <source>
        <strain evidence="11">Peat soil MAG SbA1</strain>
    </source>
</reference>
<feature type="transmembrane region" description="Helical" evidence="8">
    <location>
        <begin position="353"/>
        <end position="372"/>
    </location>
</feature>
<comment type="similarity">
    <text evidence="2">Belongs to the major facilitator superfamily.</text>
</comment>
<feature type="region of interest" description="Disordered" evidence="7">
    <location>
        <begin position="1"/>
        <end position="31"/>
    </location>
</feature>
<dbReference type="InterPro" id="IPR051788">
    <property type="entry name" value="MFS_Transporter"/>
</dbReference>
<evidence type="ECO:0000256" key="5">
    <source>
        <dbReference type="ARBA" id="ARBA00022989"/>
    </source>
</evidence>
<accession>A0A2U3L5N1</accession>
<dbReference type="InterPro" id="IPR020846">
    <property type="entry name" value="MFS_dom"/>
</dbReference>
<name>A0A2U3L5N1_9BACT</name>
<evidence type="ECO:0000313" key="11">
    <source>
        <dbReference type="Proteomes" id="UP000238701"/>
    </source>
</evidence>
<keyword evidence="6 8" id="KW-0472">Membrane</keyword>
<feature type="transmembrane region" description="Helical" evidence="8">
    <location>
        <begin position="188"/>
        <end position="209"/>
    </location>
</feature>
<dbReference type="EMBL" id="OMOD01000169">
    <property type="protein sequence ID" value="SPF47224.1"/>
    <property type="molecule type" value="Genomic_DNA"/>
</dbReference>
<evidence type="ECO:0000259" key="9">
    <source>
        <dbReference type="PROSITE" id="PS50850"/>
    </source>
</evidence>
<feature type="transmembrane region" description="Helical" evidence="8">
    <location>
        <begin position="268"/>
        <end position="288"/>
    </location>
</feature>
<dbReference type="Proteomes" id="UP000238701">
    <property type="component" value="Unassembled WGS sequence"/>
</dbReference>
<evidence type="ECO:0000256" key="1">
    <source>
        <dbReference type="ARBA" id="ARBA00004127"/>
    </source>
</evidence>
<dbReference type="SUPFAM" id="SSF103473">
    <property type="entry name" value="MFS general substrate transporter"/>
    <property type="match status" value="1"/>
</dbReference>
<keyword evidence="3" id="KW-0813">Transport</keyword>
<evidence type="ECO:0000256" key="2">
    <source>
        <dbReference type="ARBA" id="ARBA00008335"/>
    </source>
</evidence>
<sequence>MSGSASDKSDLRDSSHDSPIATSLSSASGGSNFNSSSLLVAANACMFVFGAVLLLMGSLLPSLQVSYAQAGNLGAFPLAGILVATVLVGPILDLIGAKPVLAVALALISAALALMPALHSYPALAGSAFVYGLGGGLLNTAANALVADLSAAGRAAALNLLGFFFSLGAISAPLALSSLGGNLSATMVLRSLAILCLLIFALVLALRFPPAARAGTSLRKLLAVLRHPTIWLLGALLFFESGNENCMFVWSGKIVADTLHVLPRQANMALVALSAALAAGRLMAVLWLKWIGNRGTIWLSTTVVIAGSLVAMNATHLAGMVVGMLIIGLGLSAIFPTALGMASDRFPAETGTVFGAIMAVALVGGTAGPKIAGWAASHSPGRVLLIPVFAAAAVAALTAAIGRRNGHRLRSTSA</sequence>
<dbReference type="PROSITE" id="PS50850">
    <property type="entry name" value="MFS"/>
    <property type="match status" value="1"/>
</dbReference>
<feature type="transmembrane region" description="Helical" evidence="8">
    <location>
        <begin position="158"/>
        <end position="176"/>
    </location>
</feature>
<feature type="transmembrane region" description="Helical" evidence="8">
    <location>
        <begin position="99"/>
        <end position="118"/>
    </location>
</feature>
<gene>
    <name evidence="10" type="ORF">SBA1_720015</name>
</gene>
<dbReference type="Gene3D" id="1.20.1250.20">
    <property type="entry name" value="MFS general substrate transporter like domains"/>
    <property type="match status" value="1"/>
</dbReference>
<dbReference type="PANTHER" id="PTHR23514">
    <property type="entry name" value="BYPASS OF STOP CODON PROTEIN 6"/>
    <property type="match status" value="1"/>
</dbReference>
<proteinExistence type="inferred from homology"/>
<feature type="transmembrane region" description="Helical" evidence="8">
    <location>
        <begin position="320"/>
        <end position="341"/>
    </location>
</feature>
<organism evidence="10 11">
    <name type="scientific">Candidatus Sulfotelmatobacter kueseliae</name>
    <dbReference type="NCBI Taxonomy" id="2042962"/>
    <lineage>
        <taxon>Bacteria</taxon>
        <taxon>Pseudomonadati</taxon>
        <taxon>Acidobacteriota</taxon>
        <taxon>Terriglobia</taxon>
        <taxon>Terriglobales</taxon>
        <taxon>Candidatus Korobacteraceae</taxon>
        <taxon>Candidatus Sulfotelmatobacter</taxon>
    </lineage>
</organism>
<dbReference type="AlphaFoldDB" id="A0A2U3L5N1"/>
<dbReference type="GO" id="GO:0012505">
    <property type="term" value="C:endomembrane system"/>
    <property type="evidence" value="ECO:0007669"/>
    <property type="project" value="UniProtKB-SubCell"/>
</dbReference>
<comment type="subcellular location">
    <subcellularLocation>
        <location evidence="1">Endomembrane system</location>
        <topology evidence="1">Multi-pass membrane protein</topology>
    </subcellularLocation>
</comment>
<protein>
    <recommendedName>
        <fullName evidence="9">Major facilitator superfamily (MFS) profile domain-containing protein</fullName>
    </recommendedName>
</protein>
<feature type="transmembrane region" description="Helical" evidence="8">
    <location>
        <begin position="124"/>
        <end position="146"/>
    </location>
</feature>